<evidence type="ECO:0000313" key="2">
    <source>
        <dbReference type="Proteomes" id="UP000183002"/>
    </source>
</evidence>
<organism evidence="1 2">
    <name type="scientific">Pseudorhodobacter antarcticus</name>
    <dbReference type="NCBI Taxonomy" id="1077947"/>
    <lineage>
        <taxon>Bacteria</taxon>
        <taxon>Pseudomonadati</taxon>
        <taxon>Pseudomonadota</taxon>
        <taxon>Alphaproteobacteria</taxon>
        <taxon>Rhodobacterales</taxon>
        <taxon>Paracoccaceae</taxon>
        <taxon>Pseudorhodobacter</taxon>
    </lineage>
</organism>
<dbReference type="Proteomes" id="UP000183002">
    <property type="component" value="Unassembled WGS sequence"/>
</dbReference>
<dbReference type="AlphaFoldDB" id="A0A1H8AMH1"/>
<keyword evidence="2" id="KW-1185">Reference proteome</keyword>
<dbReference type="RefSeq" id="WP_419186834.1">
    <property type="nucleotide sequence ID" value="NZ_FOCO01000001.1"/>
</dbReference>
<dbReference type="SUPFAM" id="SSF53187">
    <property type="entry name" value="Zn-dependent exopeptidases"/>
    <property type="match status" value="1"/>
</dbReference>
<proteinExistence type="predicted"/>
<dbReference type="STRING" id="1077947.SAMN05216227_1001199"/>
<dbReference type="Gene3D" id="3.40.630.40">
    <property type="entry name" value="Zn-dependent exopeptidases"/>
    <property type="match status" value="1"/>
</dbReference>
<keyword evidence="1" id="KW-0378">Hydrolase</keyword>
<gene>
    <name evidence="1" type="ORF">SAMN05216227_1001199</name>
</gene>
<evidence type="ECO:0000313" key="1">
    <source>
        <dbReference type="EMBL" id="SEM71861.1"/>
    </source>
</evidence>
<accession>A0A1H8AMH1</accession>
<name>A0A1H8AMH1_9RHOB</name>
<dbReference type="InterPro" id="IPR007709">
    <property type="entry name" value="N-FG_amidohydro"/>
</dbReference>
<dbReference type="EMBL" id="FOCO01000001">
    <property type="protein sequence ID" value="SEM71861.1"/>
    <property type="molecule type" value="Genomic_DNA"/>
</dbReference>
<dbReference type="Pfam" id="PF05013">
    <property type="entry name" value="FGase"/>
    <property type="match status" value="1"/>
</dbReference>
<sequence length="291" mass="31916">MPYTEMLVPDSFILLRPKVQTGPFVFSSPHSGRDYDGTFGGQSRLDALTLRSSEDAFVDQLFATAPDHGAPLLAARAPRAFVDLNRAADELDPAVIEDAPRMAHNPRIASGLGVVPRVVSAGRHIYADRMSRAAAEARLTQYWRPYHLQLRHLMFDTLERFGRAVLIDCHSMPHEAITPHGRPSHPTPEIVLGDRFGTTASADVVAQIEEAFKSAGLRVARNAPFAGAYIAQTYGRPSHHQHVVQIEIDRALYLDEARVEPRPDFAAFQTLISGVIAQITASALDLPLAAE</sequence>
<protein>
    <submittedName>
        <fullName evidence="1">N-formylglutamate amidohydrolase</fullName>
    </submittedName>
</protein>
<dbReference type="GO" id="GO:0016787">
    <property type="term" value="F:hydrolase activity"/>
    <property type="evidence" value="ECO:0007669"/>
    <property type="project" value="UniProtKB-KW"/>
</dbReference>
<reference evidence="1 2" key="1">
    <citation type="submission" date="2016-10" db="EMBL/GenBank/DDBJ databases">
        <authorList>
            <person name="de Groot N.N."/>
        </authorList>
    </citation>
    <scope>NUCLEOTIDE SEQUENCE [LARGE SCALE GENOMIC DNA]</scope>
    <source>
        <strain evidence="1 2">CGMCC 1.10836</strain>
    </source>
</reference>